<evidence type="ECO:0000313" key="5">
    <source>
        <dbReference type="EMBL" id="MTT31889.1"/>
    </source>
</evidence>
<feature type="domain" description="NADPH-dependent FMN reductase-like" evidence="4">
    <location>
        <begin position="4"/>
        <end position="140"/>
    </location>
</feature>
<evidence type="ECO:0000256" key="1">
    <source>
        <dbReference type="ARBA" id="ARBA00022630"/>
    </source>
</evidence>
<evidence type="ECO:0000256" key="2">
    <source>
        <dbReference type="ARBA" id="ARBA00022643"/>
    </source>
</evidence>
<dbReference type="Gene3D" id="3.40.50.360">
    <property type="match status" value="1"/>
</dbReference>
<evidence type="ECO:0000313" key="6">
    <source>
        <dbReference type="Proteomes" id="UP000440978"/>
    </source>
</evidence>
<evidence type="ECO:0000259" key="4">
    <source>
        <dbReference type="Pfam" id="PF03358"/>
    </source>
</evidence>
<dbReference type="InterPro" id="IPR005025">
    <property type="entry name" value="FMN_Rdtase-like_dom"/>
</dbReference>
<organism evidence="5 6">
    <name type="scientific">Terrilactibacillus tamarindi</name>
    <dbReference type="NCBI Taxonomy" id="2599694"/>
    <lineage>
        <taxon>Bacteria</taxon>
        <taxon>Bacillati</taxon>
        <taxon>Bacillota</taxon>
        <taxon>Bacilli</taxon>
        <taxon>Bacillales</taxon>
        <taxon>Bacillaceae</taxon>
        <taxon>Terrilactibacillus</taxon>
    </lineage>
</organism>
<dbReference type="AlphaFoldDB" id="A0A6N8CP04"/>
<protein>
    <submittedName>
        <fullName evidence="5">NADPH-dependent FMN reductase</fullName>
        <ecNumber evidence="5">1.5.1.38</ecNumber>
    </submittedName>
</protein>
<dbReference type="GO" id="GO:0046306">
    <property type="term" value="P:alkanesulfonate catabolic process"/>
    <property type="evidence" value="ECO:0007669"/>
    <property type="project" value="InterPro"/>
</dbReference>
<reference evidence="5 6" key="1">
    <citation type="submission" date="2019-11" db="EMBL/GenBank/DDBJ databases">
        <title>Terrilactibacillus tamarindus sp. nov. BCM23-1 isolated from bark of Tamarindus indica.</title>
        <authorList>
            <person name="Kingkaew E."/>
            <person name="Tanasupawat S."/>
        </authorList>
    </citation>
    <scope>NUCLEOTIDE SEQUENCE [LARGE SCALE GENOMIC DNA]</scope>
    <source>
        <strain evidence="5 6">BCM23-1</strain>
    </source>
</reference>
<evidence type="ECO:0000256" key="3">
    <source>
        <dbReference type="ARBA" id="ARBA00023002"/>
    </source>
</evidence>
<dbReference type="EC" id="1.5.1.38" evidence="5"/>
<keyword evidence="6" id="KW-1185">Reference proteome</keyword>
<keyword evidence="2" id="KW-0288">FMN</keyword>
<dbReference type="EMBL" id="WNHB01000010">
    <property type="protein sequence ID" value="MTT31889.1"/>
    <property type="molecule type" value="Genomic_DNA"/>
</dbReference>
<gene>
    <name evidence="5" type="primary">ssuE</name>
    <name evidence="5" type="ORF">GMB86_07680</name>
</gene>
<keyword evidence="3 5" id="KW-0560">Oxidoreductase</keyword>
<dbReference type="OrthoDB" id="1643408at2"/>
<keyword evidence="1" id="KW-0285">Flavoprotein</keyword>
<accession>A0A6N8CP04</accession>
<name>A0A6N8CP04_9BACI</name>
<proteinExistence type="predicted"/>
<dbReference type="InterPro" id="IPR029039">
    <property type="entry name" value="Flavoprotein-like_sf"/>
</dbReference>
<dbReference type="NCBIfam" id="TIGR03567">
    <property type="entry name" value="FMN_reduc_SsuE"/>
    <property type="match status" value="1"/>
</dbReference>
<dbReference type="InterPro" id="IPR051814">
    <property type="entry name" value="NAD(P)H-dep_FMN_reductase"/>
</dbReference>
<dbReference type="Proteomes" id="UP000440978">
    <property type="component" value="Unassembled WGS sequence"/>
</dbReference>
<dbReference type="RefSeq" id="WP_155218381.1">
    <property type="nucleotide sequence ID" value="NZ_WNHB01000010.1"/>
</dbReference>
<dbReference type="InterPro" id="IPR020048">
    <property type="entry name" value="NADPH-dep_FMN_reduc_SsuE"/>
</dbReference>
<dbReference type="GO" id="GO:0052873">
    <property type="term" value="F:FMN reductase (NADPH) activity"/>
    <property type="evidence" value="ECO:0007669"/>
    <property type="project" value="UniProtKB-EC"/>
</dbReference>
<dbReference type="PANTHER" id="PTHR43408:SF1">
    <property type="entry name" value="FMN REDUCTASE (NADPH)"/>
    <property type="match status" value="1"/>
</dbReference>
<sequence>MRQIVILSGSPSEHSRSDRALDQLKEIAMDQGYNVQFFSVRDVSPEALFYTRFNDPEVVTIGDALRAADGVIIGSPVYKASYTGVFKALIDLLPEDILKGTPVLPIMVGGSSKHLLAIEFALKPLLATLKAELLQGVYILDTQIDKIKTPAIQDAVLMNRIQDQIKQLTIAIEKKCAYEAKDTIS</sequence>
<comment type="caution">
    <text evidence="5">The sequence shown here is derived from an EMBL/GenBank/DDBJ whole genome shotgun (WGS) entry which is preliminary data.</text>
</comment>
<dbReference type="PANTHER" id="PTHR43408">
    <property type="entry name" value="FMN REDUCTASE (NADPH)"/>
    <property type="match status" value="1"/>
</dbReference>
<dbReference type="Pfam" id="PF03358">
    <property type="entry name" value="FMN_red"/>
    <property type="match status" value="1"/>
</dbReference>
<dbReference type="SUPFAM" id="SSF52218">
    <property type="entry name" value="Flavoproteins"/>
    <property type="match status" value="1"/>
</dbReference>